<dbReference type="Gene3D" id="1.10.510.10">
    <property type="entry name" value="Transferase(Phosphotransferase) domain 1"/>
    <property type="match status" value="1"/>
</dbReference>
<dbReference type="PRINTS" id="PR00109">
    <property type="entry name" value="TYRKINASE"/>
</dbReference>
<accession>A0A0C3PRU5</accession>
<gene>
    <name evidence="2" type="ORF">M407DRAFT_228589</name>
</gene>
<dbReference type="InterPro" id="IPR000719">
    <property type="entry name" value="Prot_kinase_dom"/>
</dbReference>
<evidence type="ECO:0000259" key="1">
    <source>
        <dbReference type="PROSITE" id="PS50011"/>
    </source>
</evidence>
<evidence type="ECO:0000313" key="2">
    <source>
        <dbReference type="EMBL" id="KIO17365.1"/>
    </source>
</evidence>
<reference evidence="3" key="2">
    <citation type="submission" date="2015-01" db="EMBL/GenBank/DDBJ databases">
        <title>Evolutionary Origins and Diversification of the Mycorrhizal Mutualists.</title>
        <authorList>
            <consortium name="DOE Joint Genome Institute"/>
            <consortium name="Mycorrhizal Genomics Consortium"/>
            <person name="Kohler A."/>
            <person name="Kuo A."/>
            <person name="Nagy L.G."/>
            <person name="Floudas D."/>
            <person name="Copeland A."/>
            <person name="Barry K.W."/>
            <person name="Cichocki N."/>
            <person name="Veneault-Fourrey C."/>
            <person name="LaButti K."/>
            <person name="Lindquist E.A."/>
            <person name="Lipzen A."/>
            <person name="Lundell T."/>
            <person name="Morin E."/>
            <person name="Murat C."/>
            <person name="Riley R."/>
            <person name="Ohm R."/>
            <person name="Sun H."/>
            <person name="Tunlid A."/>
            <person name="Henrissat B."/>
            <person name="Grigoriev I.V."/>
            <person name="Hibbett D.S."/>
            <person name="Martin F."/>
        </authorList>
    </citation>
    <scope>NUCLEOTIDE SEQUENCE [LARGE SCALE GENOMIC DNA]</scope>
    <source>
        <strain evidence="3">MUT 4182</strain>
    </source>
</reference>
<sequence>MANLHPLLGYRSVPQPRIISPWCRNGNLKDYLRATPGLARADKLRLVRSPRIGYCSPKYLQTACGLEHLHSRTPPICHADIKPENVLINDWYGPALSDFGMSRILQDLGVPSGLTTSGSVKGTWRYMAREIFAGKRPSLESDVYAFGGLILTVMSGKAPYYGLLHQVILRRVMQDQPPNPKHHPKLPAKDPLWALMRRCWNKIPAARPTMREVLLDVSLHRASRPRQVLNCI</sequence>
<dbReference type="InterPro" id="IPR008271">
    <property type="entry name" value="Ser/Thr_kinase_AS"/>
</dbReference>
<dbReference type="Pfam" id="PF07714">
    <property type="entry name" value="PK_Tyr_Ser-Thr"/>
    <property type="match status" value="1"/>
</dbReference>
<keyword evidence="3" id="KW-1185">Reference proteome</keyword>
<dbReference type="GO" id="GO:0005524">
    <property type="term" value="F:ATP binding"/>
    <property type="evidence" value="ECO:0007669"/>
    <property type="project" value="InterPro"/>
</dbReference>
<dbReference type="EMBL" id="KN823392">
    <property type="protein sequence ID" value="KIO17365.1"/>
    <property type="molecule type" value="Genomic_DNA"/>
</dbReference>
<dbReference type="PROSITE" id="PS50011">
    <property type="entry name" value="PROTEIN_KINASE_DOM"/>
    <property type="match status" value="1"/>
</dbReference>
<dbReference type="HOGENOM" id="CLU_000288_7_18_1"/>
<dbReference type="SMART" id="SM00220">
    <property type="entry name" value="S_TKc"/>
    <property type="match status" value="1"/>
</dbReference>
<dbReference type="AlphaFoldDB" id="A0A0C3PRU5"/>
<dbReference type="GO" id="GO:0004674">
    <property type="term" value="F:protein serine/threonine kinase activity"/>
    <property type="evidence" value="ECO:0007669"/>
    <property type="project" value="TreeGrafter"/>
</dbReference>
<evidence type="ECO:0000313" key="3">
    <source>
        <dbReference type="Proteomes" id="UP000054248"/>
    </source>
</evidence>
<dbReference type="SUPFAM" id="SSF56112">
    <property type="entry name" value="Protein kinase-like (PK-like)"/>
    <property type="match status" value="1"/>
</dbReference>
<organism evidence="2 3">
    <name type="scientific">Tulasnella calospora MUT 4182</name>
    <dbReference type="NCBI Taxonomy" id="1051891"/>
    <lineage>
        <taxon>Eukaryota</taxon>
        <taxon>Fungi</taxon>
        <taxon>Dikarya</taxon>
        <taxon>Basidiomycota</taxon>
        <taxon>Agaricomycotina</taxon>
        <taxon>Agaricomycetes</taxon>
        <taxon>Cantharellales</taxon>
        <taxon>Tulasnellaceae</taxon>
        <taxon>Tulasnella</taxon>
    </lineage>
</organism>
<name>A0A0C3PRU5_9AGAM</name>
<reference evidence="2 3" key="1">
    <citation type="submission" date="2014-04" db="EMBL/GenBank/DDBJ databases">
        <authorList>
            <consortium name="DOE Joint Genome Institute"/>
            <person name="Kuo A."/>
            <person name="Girlanda M."/>
            <person name="Perotto S."/>
            <person name="Kohler A."/>
            <person name="Nagy L.G."/>
            <person name="Floudas D."/>
            <person name="Copeland A."/>
            <person name="Barry K.W."/>
            <person name="Cichocki N."/>
            <person name="Veneault-Fourrey C."/>
            <person name="LaButti K."/>
            <person name="Lindquist E.A."/>
            <person name="Lipzen A."/>
            <person name="Lundell T."/>
            <person name="Morin E."/>
            <person name="Murat C."/>
            <person name="Sun H."/>
            <person name="Tunlid A."/>
            <person name="Henrissat B."/>
            <person name="Grigoriev I.V."/>
            <person name="Hibbett D.S."/>
            <person name="Martin F."/>
            <person name="Nordberg H.P."/>
            <person name="Cantor M.N."/>
            <person name="Hua S.X."/>
        </authorList>
    </citation>
    <scope>NUCLEOTIDE SEQUENCE [LARGE SCALE GENOMIC DNA]</scope>
    <source>
        <strain evidence="2 3">MUT 4182</strain>
    </source>
</reference>
<dbReference type="PANTHER" id="PTHR44329">
    <property type="entry name" value="SERINE/THREONINE-PROTEIN KINASE TNNI3K-RELATED"/>
    <property type="match status" value="1"/>
</dbReference>
<dbReference type="InterPro" id="IPR001245">
    <property type="entry name" value="Ser-Thr/Tyr_kinase_cat_dom"/>
</dbReference>
<protein>
    <recommendedName>
        <fullName evidence="1">Protein kinase domain-containing protein</fullName>
    </recommendedName>
</protein>
<feature type="domain" description="Protein kinase" evidence="1">
    <location>
        <begin position="1"/>
        <end position="219"/>
    </location>
</feature>
<dbReference type="PROSITE" id="PS00108">
    <property type="entry name" value="PROTEIN_KINASE_ST"/>
    <property type="match status" value="1"/>
</dbReference>
<dbReference type="OrthoDB" id="10261027at2759"/>
<dbReference type="InterPro" id="IPR011009">
    <property type="entry name" value="Kinase-like_dom_sf"/>
</dbReference>
<dbReference type="PIRSF" id="PIRSF000654">
    <property type="entry name" value="Integrin-linked_kinase"/>
    <property type="match status" value="1"/>
</dbReference>
<dbReference type="Proteomes" id="UP000054248">
    <property type="component" value="Unassembled WGS sequence"/>
</dbReference>
<dbReference type="InterPro" id="IPR051681">
    <property type="entry name" value="Ser/Thr_Kinases-Pseudokinases"/>
</dbReference>
<proteinExistence type="predicted"/>